<dbReference type="Proteomes" id="UP000063991">
    <property type="component" value="Chromosome"/>
</dbReference>
<evidence type="ECO:0000313" key="1">
    <source>
        <dbReference type="EMBL" id="AMJ98675.1"/>
    </source>
</evidence>
<dbReference type="EMBL" id="CP014323">
    <property type="protein sequence ID" value="AMJ98675.1"/>
    <property type="molecule type" value="Genomic_DNA"/>
</dbReference>
<accession>A0A126Q0G9</accession>
<evidence type="ECO:0000313" key="2">
    <source>
        <dbReference type="Proteomes" id="UP000063991"/>
    </source>
</evidence>
<reference evidence="1 2" key="1">
    <citation type="submission" date="2015-12" db="EMBL/GenBank/DDBJ databases">
        <authorList>
            <person name="Shamseldin A."/>
            <person name="Moawad H."/>
            <person name="Abd El-Rahim W.M."/>
            <person name="Sadowsky M.J."/>
        </authorList>
    </citation>
    <scope>NUCLEOTIDE SEQUENCE [LARGE SCALE GENOMIC DNA]</scope>
    <source>
        <strain evidence="1 2">D7</strain>
    </source>
</reference>
<name>A0A126Q0G9_ALTMA</name>
<organism evidence="1 2">
    <name type="scientific">Alteromonas macleodii</name>
    <name type="common">Pseudoalteromonas macleodii</name>
    <dbReference type="NCBI Taxonomy" id="28108"/>
    <lineage>
        <taxon>Bacteria</taxon>
        <taxon>Pseudomonadati</taxon>
        <taxon>Pseudomonadota</taxon>
        <taxon>Gammaproteobacteria</taxon>
        <taxon>Alteromonadales</taxon>
        <taxon>Alteromonadaceae</taxon>
        <taxon>Alteromonas/Salinimonas group</taxon>
        <taxon>Alteromonas</taxon>
    </lineage>
</organism>
<gene>
    <name evidence="1" type="ORF">AVL55_11150</name>
</gene>
<dbReference type="AlphaFoldDB" id="A0A126Q0G9"/>
<dbReference type="RefSeq" id="WP_061095182.1">
    <property type="nucleotide sequence ID" value="NZ_CP014323.1"/>
</dbReference>
<sequence length="231" mass="25912">MQGSHPLRIPEWTNWYTIVLSPRNRLLSRGPKIDSNISDIQEVGTLTEITIHLTESRCSSSTRQKFMFDFSTDVSSNKVWSVPLKIRDASYLWAWLMLDGTAARFPSDKLGLLKATSYASLLTGRILPAFNSALEAYHFFKAELPPASMRTLLGENEEELAIRIETGHLLGLGGYLGGLTESKDKTQFKAAISKLLPSELSSQLIPQPVLNERGKRVKNKFFFSAPMYTVK</sequence>
<proteinExistence type="predicted"/>
<protein>
    <submittedName>
        <fullName evidence="1">Uncharacterized protein</fullName>
    </submittedName>
</protein>